<keyword evidence="4" id="KW-0812">Transmembrane</keyword>
<keyword evidence="4" id="KW-0472">Membrane</keyword>
<organism evidence="6 7">
    <name type="scientific">Pseudoxanthomonas japonensis</name>
    <dbReference type="NCBI Taxonomy" id="69284"/>
    <lineage>
        <taxon>Bacteria</taxon>
        <taxon>Pseudomonadati</taxon>
        <taxon>Pseudomonadota</taxon>
        <taxon>Gammaproteobacteria</taxon>
        <taxon>Lysobacterales</taxon>
        <taxon>Lysobacteraceae</taxon>
        <taxon>Pseudoxanthomonas</taxon>
    </lineage>
</organism>
<dbReference type="CDD" id="cd01949">
    <property type="entry name" value="GGDEF"/>
    <property type="match status" value="1"/>
</dbReference>
<dbReference type="Proteomes" id="UP000781710">
    <property type="component" value="Unassembled WGS sequence"/>
</dbReference>
<keyword evidence="4" id="KW-1133">Transmembrane helix</keyword>
<keyword evidence="7" id="KW-1185">Reference proteome</keyword>
<dbReference type="InterPro" id="IPR043128">
    <property type="entry name" value="Rev_trsase/Diguanyl_cyclase"/>
</dbReference>
<evidence type="ECO:0000313" key="7">
    <source>
        <dbReference type="Proteomes" id="UP000781710"/>
    </source>
</evidence>
<evidence type="ECO:0000259" key="5">
    <source>
        <dbReference type="PROSITE" id="PS50887"/>
    </source>
</evidence>
<gene>
    <name evidence="6" type="ORF">CSC78_07485</name>
</gene>
<reference evidence="6 7" key="1">
    <citation type="submission" date="2017-10" db="EMBL/GenBank/DDBJ databases">
        <title>Whole genome sequencing of members of genus Pseudoxanthomonas.</title>
        <authorList>
            <person name="Kumar S."/>
            <person name="Bansal K."/>
            <person name="Kaur A."/>
            <person name="Patil P."/>
            <person name="Sharma S."/>
            <person name="Patil P.B."/>
        </authorList>
    </citation>
    <scope>NUCLEOTIDE SEQUENCE [LARGE SCALE GENOMIC DNA]</scope>
    <source>
        <strain evidence="6 7">DSM 17109</strain>
    </source>
</reference>
<protein>
    <recommendedName>
        <fullName evidence="1">diguanylate cyclase</fullName>
        <ecNumber evidence="1">2.7.7.65</ecNumber>
    </recommendedName>
</protein>
<dbReference type="PANTHER" id="PTHR45138:SF9">
    <property type="entry name" value="DIGUANYLATE CYCLASE DGCM-RELATED"/>
    <property type="match status" value="1"/>
</dbReference>
<dbReference type="PANTHER" id="PTHR45138">
    <property type="entry name" value="REGULATORY COMPONENTS OF SENSORY TRANSDUCTION SYSTEM"/>
    <property type="match status" value="1"/>
</dbReference>
<dbReference type="SUPFAM" id="SSF55073">
    <property type="entry name" value="Nucleotide cyclase"/>
    <property type="match status" value="1"/>
</dbReference>
<sequence length="422" mass="45213">MRVDGHAGGMSALRRRRRRRHAAAEGDMARGLHSGEGPVQESRMRAQTVHAPIFVPGLRHSVRLLLSRRSTRALDAAEREDLARAQLRATRPIVSGVLLCGAVLLAIIALFELADVTPSIGYPVWAQLLASVGVAACAAGIARLVHWQHRLMLILAGTLLSGVFMSMPLPGATGQLALRTGLFQLLPLALMALMVRPASLLALALLIVVMAQLRIALYGAPGTGTALYWLYTLTTIGFGLVLAGYRTDFAVSAWQMRRRLVQQAHTDELTGLLNRNGWNERAVAAHAQAIAAGRPVAVVVLDIDYFKRINDDHGHDGGDAVLQRLGGIMRARVGANGCAARIGGEEFAVLLDGDDAGTAQAFAERVRGEFGKAHGDVVATLSAGIAVHAPGESLREQMRRADRALYEAKHEGRNRVHLAGLS</sequence>
<feature type="transmembrane region" description="Helical" evidence="4">
    <location>
        <begin position="226"/>
        <end position="245"/>
    </location>
</feature>
<dbReference type="PROSITE" id="PS50887">
    <property type="entry name" value="GGDEF"/>
    <property type="match status" value="1"/>
</dbReference>
<evidence type="ECO:0000256" key="3">
    <source>
        <dbReference type="SAM" id="MobiDB-lite"/>
    </source>
</evidence>
<evidence type="ECO:0000256" key="4">
    <source>
        <dbReference type="SAM" id="Phobius"/>
    </source>
</evidence>
<dbReference type="Gene3D" id="3.30.70.270">
    <property type="match status" value="1"/>
</dbReference>
<proteinExistence type="predicted"/>
<dbReference type="SMART" id="SM00267">
    <property type="entry name" value="GGDEF"/>
    <property type="match status" value="1"/>
</dbReference>
<evidence type="ECO:0000256" key="1">
    <source>
        <dbReference type="ARBA" id="ARBA00012528"/>
    </source>
</evidence>
<feature type="domain" description="GGDEF" evidence="5">
    <location>
        <begin position="294"/>
        <end position="421"/>
    </location>
</feature>
<dbReference type="InterPro" id="IPR000160">
    <property type="entry name" value="GGDEF_dom"/>
</dbReference>
<comment type="catalytic activity">
    <reaction evidence="2">
        <text>2 GTP = 3',3'-c-di-GMP + 2 diphosphate</text>
        <dbReference type="Rhea" id="RHEA:24898"/>
        <dbReference type="ChEBI" id="CHEBI:33019"/>
        <dbReference type="ChEBI" id="CHEBI:37565"/>
        <dbReference type="ChEBI" id="CHEBI:58805"/>
        <dbReference type="EC" id="2.7.7.65"/>
    </reaction>
</comment>
<name>A0ABQ6ZIK6_9GAMM</name>
<dbReference type="InterPro" id="IPR050469">
    <property type="entry name" value="Diguanylate_Cyclase"/>
</dbReference>
<dbReference type="Pfam" id="PF00990">
    <property type="entry name" value="GGDEF"/>
    <property type="match status" value="1"/>
</dbReference>
<dbReference type="EMBL" id="PDWW01000007">
    <property type="protein sequence ID" value="KAF1725823.1"/>
    <property type="molecule type" value="Genomic_DNA"/>
</dbReference>
<feature type="region of interest" description="Disordered" evidence="3">
    <location>
        <begin position="1"/>
        <end position="42"/>
    </location>
</feature>
<dbReference type="EC" id="2.7.7.65" evidence="1"/>
<feature type="transmembrane region" description="Helical" evidence="4">
    <location>
        <begin position="93"/>
        <end position="114"/>
    </location>
</feature>
<feature type="transmembrane region" description="Helical" evidence="4">
    <location>
        <begin position="120"/>
        <end position="144"/>
    </location>
</feature>
<dbReference type="InterPro" id="IPR029787">
    <property type="entry name" value="Nucleotide_cyclase"/>
</dbReference>
<accession>A0ABQ6ZIK6</accession>
<dbReference type="NCBIfam" id="TIGR00254">
    <property type="entry name" value="GGDEF"/>
    <property type="match status" value="1"/>
</dbReference>
<evidence type="ECO:0000256" key="2">
    <source>
        <dbReference type="ARBA" id="ARBA00034247"/>
    </source>
</evidence>
<feature type="transmembrane region" description="Helical" evidence="4">
    <location>
        <begin position="151"/>
        <end position="170"/>
    </location>
</feature>
<comment type="caution">
    <text evidence="6">The sequence shown here is derived from an EMBL/GenBank/DDBJ whole genome shotgun (WGS) entry which is preliminary data.</text>
</comment>
<evidence type="ECO:0000313" key="6">
    <source>
        <dbReference type="EMBL" id="KAF1725823.1"/>
    </source>
</evidence>